<gene>
    <name evidence="2" type="ORF">TVAG_379730</name>
</gene>
<evidence type="ECO:0000313" key="2">
    <source>
        <dbReference type="EMBL" id="EAY11391.1"/>
    </source>
</evidence>
<dbReference type="SMART" id="SM00173">
    <property type="entry name" value="RAS"/>
    <property type="match status" value="1"/>
</dbReference>
<dbReference type="SMR" id="A2E7J8"/>
<dbReference type="OMA" id="RYMETSA"/>
<dbReference type="GO" id="GO:0016020">
    <property type="term" value="C:membrane"/>
    <property type="evidence" value="ECO:0000318"/>
    <property type="project" value="GO_Central"/>
</dbReference>
<dbReference type="SMART" id="SM00176">
    <property type="entry name" value="RAN"/>
    <property type="match status" value="1"/>
</dbReference>
<accession>A2E7J8</accession>
<dbReference type="Proteomes" id="UP000001542">
    <property type="component" value="Unassembled WGS sequence"/>
</dbReference>
<dbReference type="SMART" id="SM00175">
    <property type="entry name" value="RAB"/>
    <property type="match status" value="1"/>
</dbReference>
<dbReference type="PROSITE" id="PS51420">
    <property type="entry name" value="RHO"/>
    <property type="match status" value="1"/>
</dbReference>
<dbReference type="SUPFAM" id="SSF52540">
    <property type="entry name" value="P-loop containing nucleoside triphosphate hydrolases"/>
    <property type="match status" value="1"/>
</dbReference>
<dbReference type="RefSeq" id="XP_001323614.1">
    <property type="nucleotide sequence ID" value="XM_001323579.1"/>
</dbReference>
<dbReference type="InterPro" id="IPR001806">
    <property type="entry name" value="Small_GTPase"/>
</dbReference>
<evidence type="ECO:0000256" key="1">
    <source>
        <dbReference type="ARBA" id="ARBA00006270"/>
    </source>
</evidence>
<dbReference type="Pfam" id="PF00071">
    <property type="entry name" value="Ras"/>
    <property type="match status" value="1"/>
</dbReference>
<dbReference type="InterPro" id="IPR050209">
    <property type="entry name" value="Rab_GTPases_membrane_traffic"/>
</dbReference>
<dbReference type="GO" id="GO:0006887">
    <property type="term" value="P:exocytosis"/>
    <property type="evidence" value="ECO:0000318"/>
    <property type="project" value="GO_Central"/>
</dbReference>
<organism evidence="2 3">
    <name type="scientific">Trichomonas vaginalis (strain ATCC PRA-98 / G3)</name>
    <dbReference type="NCBI Taxonomy" id="412133"/>
    <lineage>
        <taxon>Eukaryota</taxon>
        <taxon>Metamonada</taxon>
        <taxon>Parabasalia</taxon>
        <taxon>Trichomonadida</taxon>
        <taxon>Trichomonadidae</taxon>
        <taxon>Trichomonas</taxon>
    </lineage>
</organism>
<dbReference type="PRINTS" id="PR00449">
    <property type="entry name" value="RASTRNSFRMNG"/>
</dbReference>
<dbReference type="VEuPathDB" id="TrichDB:TVAG_379730"/>
<dbReference type="KEGG" id="tva:4769344"/>
<dbReference type="PROSITE" id="PS51419">
    <property type="entry name" value="RAB"/>
    <property type="match status" value="1"/>
</dbReference>
<dbReference type="AlphaFoldDB" id="A2E7J8"/>
<proteinExistence type="inferred from homology"/>
<dbReference type="GO" id="GO:0003924">
    <property type="term" value="F:GTPase activity"/>
    <property type="evidence" value="ECO:0000318"/>
    <property type="project" value="GO_Central"/>
</dbReference>
<dbReference type="SMART" id="SM00174">
    <property type="entry name" value="RHO"/>
    <property type="match status" value="1"/>
</dbReference>
<dbReference type="Gene3D" id="3.40.50.300">
    <property type="entry name" value="P-loop containing nucleotide triphosphate hydrolases"/>
    <property type="match status" value="1"/>
</dbReference>
<dbReference type="InParanoid" id="A2E7J8"/>
<name>A2E7J8_TRIV3</name>
<dbReference type="EMBL" id="DS113320">
    <property type="protein sequence ID" value="EAY11391.1"/>
    <property type="molecule type" value="Genomic_DNA"/>
</dbReference>
<dbReference type="CDD" id="cd00154">
    <property type="entry name" value="Rab"/>
    <property type="match status" value="1"/>
</dbReference>
<dbReference type="STRING" id="5722.A2E7J8"/>
<dbReference type="NCBIfam" id="TIGR00231">
    <property type="entry name" value="small_GTP"/>
    <property type="match status" value="1"/>
</dbReference>
<evidence type="ECO:0000313" key="3">
    <source>
        <dbReference type="Proteomes" id="UP000001542"/>
    </source>
</evidence>
<dbReference type="PROSITE" id="PS51421">
    <property type="entry name" value="RAS"/>
    <property type="match status" value="1"/>
</dbReference>
<dbReference type="InterPro" id="IPR027417">
    <property type="entry name" value="P-loop_NTPase"/>
</dbReference>
<comment type="similarity">
    <text evidence="1">Belongs to the small GTPase superfamily. Rab family.</text>
</comment>
<dbReference type="InterPro" id="IPR005225">
    <property type="entry name" value="Small_GTP-bd"/>
</dbReference>
<dbReference type="PANTHER" id="PTHR47979">
    <property type="entry name" value="DRAB11-RELATED"/>
    <property type="match status" value="1"/>
</dbReference>
<sequence>MKDLKFKICFIGSSSVGKSAIARVLRGEDFINDCQPTIGVDNFAIKQTVDGEEVTLMINDTAGQEKFRSISKAYFRNAVGALVVFDVKDRQSFDAMDVWINDFNQMASPNAVILLVGNKIDLPDRIISQEEAEEFALRHNAKYIETSAKTGANIQEAISKITIEITKGVKEGIIKIKEDVKSELDPSKDQVKKGCC</sequence>
<dbReference type="SMART" id="SM00177">
    <property type="entry name" value="ARF"/>
    <property type="match status" value="1"/>
</dbReference>
<reference evidence="2" key="1">
    <citation type="submission" date="2006-10" db="EMBL/GenBank/DDBJ databases">
        <authorList>
            <person name="Amadeo P."/>
            <person name="Zhao Q."/>
            <person name="Wortman J."/>
            <person name="Fraser-Liggett C."/>
            <person name="Carlton J."/>
        </authorList>
    </citation>
    <scope>NUCLEOTIDE SEQUENCE</scope>
    <source>
        <strain evidence="2">G3</strain>
    </source>
</reference>
<dbReference type="FunFam" id="3.40.50.300:FF:002456">
    <property type="entry name" value="Small GTP-binding protein, putative"/>
    <property type="match status" value="1"/>
</dbReference>
<keyword evidence="3" id="KW-1185">Reference proteome</keyword>
<dbReference type="VEuPathDB" id="TrichDB:TVAGG3_0339820"/>
<dbReference type="eggNOG" id="KOG0091">
    <property type="taxonomic scope" value="Eukaryota"/>
</dbReference>
<dbReference type="GO" id="GO:0005525">
    <property type="term" value="F:GTP binding"/>
    <property type="evidence" value="ECO:0007669"/>
    <property type="project" value="InterPro"/>
</dbReference>
<reference evidence="2" key="2">
    <citation type="journal article" date="2007" name="Science">
        <title>Draft genome sequence of the sexually transmitted pathogen Trichomonas vaginalis.</title>
        <authorList>
            <person name="Carlton J.M."/>
            <person name="Hirt R.P."/>
            <person name="Silva J.C."/>
            <person name="Delcher A.L."/>
            <person name="Schatz M."/>
            <person name="Zhao Q."/>
            <person name="Wortman J.R."/>
            <person name="Bidwell S.L."/>
            <person name="Alsmark U.C.M."/>
            <person name="Besteiro S."/>
            <person name="Sicheritz-Ponten T."/>
            <person name="Noel C.J."/>
            <person name="Dacks J.B."/>
            <person name="Foster P.G."/>
            <person name="Simillion C."/>
            <person name="Van de Peer Y."/>
            <person name="Miranda-Saavedra D."/>
            <person name="Barton G.J."/>
            <person name="Westrop G.D."/>
            <person name="Mueller S."/>
            <person name="Dessi D."/>
            <person name="Fiori P.L."/>
            <person name="Ren Q."/>
            <person name="Paulsen I."/>
            <person name="Zhang H."/>
            <person name="Bastida-Corcuera F.D."/>
            <person name="Simoes-Barbosa A."/>
            <person name="Brown M.T."/>
            <person name="Hayes R.D."/>
            <person name="Mukherjee M."/>
            <person name="Okumura C.Y."/>
            <person name="Schneider R."/>
            <person name="Smith A.J."/>
            <person name="Vanacova S."/>
            <person name="Villalvazo M."/>
            <person name="Haas B.J."/>
            <person name="Pertea M."/>
            <person name="Feldblyum T.V."/>
            <person name="Utterback T.R."/>
            <person name="Shu C.L."/>
            <person name="Osoegawa K."/>
            <person name="de Jong P.J."/>
            <person name="Hrdy I."/>
            <person name="Horvathova L."/>
            <person name="Zubacova Z."/>
            <person name="Dolezal P."/>
            <person name="Malik S.B."/>
            <person name="Logsdon J.M. Jr."/>
            <person name="Henze K."/>
            <person name="Gupta A."/>
            <person name="Wang C.C."/>
            <person name="Dunne R.L."/>
            <person name="Upcroft J.A."/>
            <person name="Upcroft P."/>
            <person name="White O."/>
            <person name="Salzberg S.L."/>
            <person name="Tang P."/>
            <person name="Chiu C.-H."/>
            <person name="Lee Y.-S."/>
            <person name="Embley T.M."/>
            <person name="Coombs G.H."/>
            <person name="Mottram J.C."/>
            <person name="Tachezy J."/>
            <person name="Fraser-Liggett C.M."/>
            <person name="Johnson P.J."/>
        </authorList>
    </citation>
    <scope>NUCLEOTIDE SEQUENCE [LARGE SCALE GENOMIC DNA]</scope>
    <source>
        <strain evidence="2">G3</strain>
    </source>
</reference>
<protein>
    <submittedName>
        <fullName evidence="2">Small GTP-binding protein, putative</fullName>
    </submittedName>
</protein>